<dbReference type="STRING" id="55952.BU52_12310"/>
<dbReference type="PANTHER" id="PTHR32322">
    <property type="entry name" value="INNER MEMBRANE TRANSPORTER"/>
    <property type="match status" value="1"/>
</dbReference>
<dbReference type="eggNOG" id="COG0697">
    <property type="taxonomic scope" value="Bacteria"/>
</dbReference>
<dbReference type="InterPro" id="IPR015035">
    <property type="entry name" value="DUF1918"/>
</dbReference>
<feature type="transmembrane region" description="Helical" evidence="7">
    <location>
        <begin position="112"/>
        <end position="133"/>
    </location>
</feature>
<dbReference type="InterPro" id="IPR037185">
    <property type="entry name" value="EmrE-like"/>
</dbReference>
<evidence type="ECO:0000256" key="3">
    <source>
        <dbReference type="ARBA" id="ARBA00022692"/>
    </source>
</evidence>
<evidence type="ECO:0000259" key="9">
    <source>
        <dbReference type="Pfam" id="PF08940"/>
    </source>
</evidence>
<dbReference type="SUPFAM" id="SSF103481">
    <property type="entry name" value="Multidrug resistance efflux transporter EmrE"/>
    <property type="match status" value="2"/>
</dbReference>
<dbReference type="GO" id="GO:0016020">
    <property type="term" value="C:membrane"/>
    <property type="evidence" value="ECO:0007669"/>
    <property type="project" value="UniProtKB-SubCell"/>
</dbReference>
<evidence type="ECO:0000256" key="2">
    <source>
        <dbReference type="ARBA" id="ARBA00007362"/>
    </source>
</evidence>
<reference evidence="10 11" key="1">
    <citation type="submission" date="2014-02" db="EMBL/GenBank/DDBJ databases">
        <title>The genome announcement of Streptomyces toyocaensis NRRL15009.</title>
        <authorList>
            <person name="Hong H.-J."/>
            <person name="Kwun M.J."/>
        </authorList>
    </citation>
    <scope>NUCLEOTIDE SEQUENCE [LARGE SCALE GENOMIC DNA]</scope>
    <source>
        <strain evidence="10 11">NRRL 15009</strain>
    </source>
</reference>
<dbReference type="AlphaFoldDB" id="A0A081XTT0"/>
<keyword evidence="5 7" id="KW-0472">Membrane</keyword>
<keyword evidence="4 7" id="KW-1133">Transmembrane helix</keyword>
<dbReference type="Pfam" id="PF00892">
    <property type="entry name" value="EamA"/>
    <property type="match status" value="2"/>
</dbReference>
<dbReference type="OrthoDB" id="9784288at2"/>
<dbReference type="PANTHER" id="PTHR32322:SF2">
    <property type="entry name" value="EAMA DOMAIN-CONTAINING PROTEIN"/>
    <property type="match status" value="1"/>
</dbReference>
<evidence type="ECO:0000313" key="10">
    <source>
        <dbReference type="EMBL" id="KES06953.1"/>
    </source>
</evidence>
<dbReference type="EMBL" id="JFCB01000008">
    <property type="protein sequence ID" value="KES06953.1"/>
    <property type="molecule type" value="Genomic_DNA"/>
</dbReference>
<evidence type="ECO:0000256" key="4">
    <source>
        <dbReference type="ARBA" id="ARBA00022989"/>
    </source>
</evidence>
<feature type="domain" description="DUF1918" evidence="9">
    <location>
        <begin position="311"/>
        <end position="367"/>
    </location>
</feature>
<feature type="transmembrane region" description="Helical" evidence="7">
    <location>
        <begin position="169"/>
        <end position="185"/>
    </location>
</feature>
<accession>A0A081XTT0</accession>
<evidence type="ECO:0008006" key="12">
    <source>
        <dbReference type="Google" id="ProtNLM"/>
    </source>
</evidence>
<dbReference type="InterPro" id="IPR000620">
    <property type="entry name" value="EamA_dom"/>
</dbReference>
<dbReference type="Gene3D" id="2.30.30.440">
    <property type="entry name" value="Domain of unknown function DUF1918"/>
    <property type="match status" value="1"/>
</dbReference>
<sequence>MRAESSATTAPAIAVAAPRDRSRLGTVQAALGVIAFSLTFPATAWGLEGFGPWSLVAVRSVLAALIAGGCLLALRIPAPARRHWPGLAVVGAGVVLGFPMLTTLALQTSTTAHAAVVVGLLPLTTALLSALRVGSRPPRAFWAAALAGAAAVVAFTVRQSGGALTTADLYLFGALLVCAAGYTEGGRLARVMPGWQVIGWALVLCLPLALPAAAVALTVEPVRPTAHAVTGLLWVAAGSQFLGLIVWYRGMAAIGIPRASQLQLAQPLLTLVWSVLLLNEHLTTAAPLTAAAVLVCIAVTQRARGGEEAPMRATEGDQLVQHGRVVGQHDKVGEIVEVMGQEGNPPYRVRFEDGHEGVCSPGPDTEIRHRTPQH</sequence>
<feature type="domain" description="EamA" evidence="8">
    <location>
        <begin position="25"/>
        <end position="154"/>
    </location>
</feature>
<comment type="caution">
    <text evidence="10">The sequence shown here is derived from an EMBL/GenBank/DDBJ whole genome shotgun (WGS) entry which is preliminary data.</text>
</comment>
<feature type="transmembrane region" description="Helical" evidence="7">
    <location>
        <begin position="197"/>
        <end position="219"/>
    </location>
</feature>
<name>A0A081XTT0_STRTO</name>
<feature type="transmembrane region" description="Helical" evidence="7">
    <location>
        <begin position="231"/>
        <end position="250"/>
    </location>
</feature>
<protein>
    <recommendedName>
        <fullName evidence="12">Integral membrane protein</fullName>
    </recommendedName>
</protein>
<feature type="domain" description="EamA" evidence="8">
    <location>
        <begin position="167"/>
        <end position="299"/>
    </location>
</feature>
<keyword evidence="11" id="KW-1185">Reference proteome</keyword>
<feature type="transmembrane region" description="Helical" evidence="7">
    <location>
        <begin position="86"/>
        <end position="106"/>
    </location>
</feature>
<feature type="transmembrane region" description="Helical" evidence="7">
    <location>
        <begin position="140"/>
        <end position="157"/>
    </location>
</feature>
<evidence type="ECO:0000256" key="7">
    <source>
        <dbReference type="SAM" id="Phobius"/>
    </source>
</evidence>
<feature type="compositionally biased region" description="Basic and acidic residues" evidence="6">
    <location>
        <begin position="365"/>
        <end position="374"/>
    </location>
</feature>
<proteinExistence type="inferred from homology"/>
<gene>
    <name evidence="10" type="ORF">BU52_12310</name>
</gene>
<feature type="transmembrane region" description="Helical" evidence="7">
    <location>
        <begin position="29"/>
        <end position="47"/>
    </location>
</feature>
<evidence type="ECO:0000256" key="1">
    <source>
        <dbReference type="ARBA" id="ARBA00004141"/>
    </source>
</evidence>
<dbReference type="InterPro" id="IPR050638">
    <property type="entry name" value="AA-Vitamin_Transporters"/>
</dbReference>
<keyword evidence="3 7" id="KW-0812">Transmembrane</keyword>
<dbReference type="Proteomes" id="UP000028341">
    <property type="component" value="Unassembled WGS sequence"/>
</dbReference>
<evidence type="ECO:0000313" key="11">
    <source>
        <dbReference type="Proteomes" id="UP000028341"/>
    </source>
</evidence>
<feature type="region of interest" description="Disordered" evidence="6">
    <location>
        <begin position="355"/>
        <end position="374"/>
    </location>
</feature>
<evidence type="ECO:0000259" key="8">
    <source>
        <dbReference type="Pfam" id="PF00892"/>
    </source>
</evidence>
<evidence type="ECO:0000256" key="5">
    <source>
        <dbReference type="ARBA" id="ARBA00023136"/>
    </source>
</evidence>
<comment type="similarity">
    <text evidence="2">Belongs to the EamA transporter family.</text>
</comment>
<dbReference type="Pfam" id="PF08940">
    <property type="entry name" value="DUF1918"/>
    <property type="match status" value="1"/>
</dbReference>
<evidence type="ECO:0000256" key="6">
    <source>
        <dbReference type="SAM" id="MobiDB-lite"/>
    </source>
</evidence>
<comment type="subcellular location">
    <subcellularLocation>
        <location evidence="1">Membrane</location>
        <topology evidence="1">Multi-pass membrane protein</topology>
    </subcellularLocation>
</comment>
<dbReference type="SUPFAM" id="SSF50118">
    <property type="entry name" value="Cell growth inhibitor/plasmid maintenance toxic component"/>
    <property type="match status" value="1"/>
</dbReference>
<feature type="transmembrane region" description="Helical" evidence="7">
    <location>
        <begin position="53"/>
        <end position="74"/>
    </location>
</feature>
<organism evidence="10 11">
    <name type="scientific">Streptomyces toyocaensis</name>
    <dbReference type="NCBI Taxonomy" id="55952"/>
    <lineage>
        <taxon>Bacteria</taxon>
        <taxon>Bacillati</taxon>
        <taxon>Actinomycetota</taxon>
        <taxon>Actinomycetes</taxon>
        <taxon>Kitasatosporales</taxon>
        <taxon>Streptomycetaceae</taxon>
        <taxon>Streptomyces</taxon>
    </lineage>
</organism>